<keyword evidence="4 7" id="KW-0812">Transmembrane</keyword>
<dbReference type="EMBL" id="CAESAO010000076">
    <property type="protein sequence ID" value="CAB4344367.1"/>
    <property type="molecule type" value="Genomic_DNA"/>
</dbReference>
<evidence type="ECO:0000256" key="1">
    <source>
        <dbReference type="ARBA" id="ARBA00004651"/>
    </source>
</evidence>
<sequence length="401" mass="42379">MTERDAILAFVVAFVVAVALTPLTARLGRRVGAVDQPRERGLSEHPTPLLGGLAILAAVLVASFVFLDPGAADDEKIRGILAGAIIITLVGALDDRFDLPAPVKFIGQVVAATIPVVAGVEVANITLPFLGAVDLGALGAPLTVLGIVFVINVVNFSDGVDGLAAGVCAISAVAFSIIAFDLGRGSAAVLAAIIAGAAAGFLVFNFHPAKVFMGDAGSNLLGLLLACVAVEGAVKTQVVLALVFPLLVLAVPFLDTTFVVLKRLKYGRPVYVADQSHFHHRMNRIGFSQRKTVLYLYAWTLLVASFAVALRFVPYSDGAGHLNLGWTLVLAAAGLGVVAASVYLVYVLEILKFRRLRERRLRRADPQLSEEELARDVVTKLETGQFDVVNLDDPAETQLDP</sequence>
<evidence type="ECO:0000256" key="6">
    <source>
        <dbReference type="ARBA" id="ARBA00023136"/>
    </source>
</evidence>
<feature type="transmembrane region" description="Helical" evidence="7">
    <location>
        <begin position="136"/>
        <end position="156"/>
    </location>
</feature>
<gene>
    <name evidence="8" type="ORF">UFOPK3522_00945</name>
</gene>
<keyword evidence="3" id="KW-0808">Transferase</keyword>
<name>A0A6J5ZU28_9ZZZZ</name>
<feature type="transmembrane region" description="Helical" evidence="7">
    <location>
        <begin position="49"/>
        <end position="67"/>
    </location>
</feature>
<feature type="transmembrane region" description="Helical" evidence="7">
    <location>
        <begin position="292"/>
        <end position="313"/>
    </location>
</feature>
<keyword evidence="5 7" id="KW-1133">Transmembrane helix</keyword>
<dbReference type="GO" id="GO:0044038">
    <property type="term" value="P:cell wall macromolecule biosynthetic process"/>
    <property type="evidence" value="ECO:0007669"/>
    <property type="project" value="TreeGrafter"/>
</dbReference>
<feature type="transmembrane region" description="Helical" evidence="7">
    <location>
        <begin position="216"/>
        <end position="234"/>
    </location>
</feature>
<keyword evidence="6 7" id="KW-0472">Membrane</keyword>
<dbReference type="PANTHER" id="PTHR22926:SF3">
    <property type="entry name" value="UNDECAPRENYL-PHOSPHATE ALPHA-N-ACETYLGLUCOSAMINYL 1-PHOSPHATE TRANSFERASE"/>
    <property type="match status" value="1"/>
</dbReference>
<accession>A0A6J5ZU28</accession>
<feature type="transmembrane region" description="Helical" evidence="7">
    <location>
        <begin position="325"/>
        <end position="351"/>
    </location>
</feature>
<dbReference type="CDD" id="cd06853">
    <property type="entry name" value="GT_WecA_like"/>
    <property type="match status" value="1"/>
</dbReference>
<organism evidence="8">
    <name type="scientific">freshwater metagenome</name>
    <dbReference type="NCBI Taxonomy" id="449393"/>
    <lineage>
        <taxon>unclassified sequences</taxon>
        <taxon>metagenomes</taxon>
        <taxon>ecological metagenomes</taxon>
    </lineage>
</organism>
<dbReference type="AlphaFoldDB" id="A0A6J5ZU28"/>
<protein>
    <submittedName>
        <fullName evidence="8">Unannotated protein</fullName>
    </submittedName>
</protein>
<dbReference type="InterPro" id="IPR000715">
    <property type="entry name" value="Glycosyl_transferase_4"/>
</dbReference>
<feature type="transmembrane region" description="Helical" evidence="7">
    <location>
        <begin position="163"/>
        <end position="180"/>
    </location>
</feature>
<dbReference type="GO" id="GO:0005886">
    <property type="term" value="C:plasma membrane"/>
    <property type="evidence" value="ECO:0007669"/>
    <property type="project" value="UniProtKB-SubCell"/>
</dbReference>
<dbReference type="PROSITE" id="PS01348">
    <property type="entry name" value="MRAY_2"/>
    <property type="match status" value="1"/>
</dbReference>
<feature type="transmembrane region" description="Helical" evidence="7">
    <location>
        <begin position="6"/>
        <end position="28"/>
    </location>
</feature>
<feature type="transmembrane region" description="Helical" evidence="7">
    <location>
        <begin position="186"/>
        <end position="204"/>
    </location>
</feature>
<keyword evidence="2" id="KW-1003">Cell membrane</keyword>
<dbReference type="Pfam" id="PF00953">
    <property type="entry name" value="Glycos_transf_4"/>
    <property type="match status" value="1"/>
</dbReference>
<dbReference type="GO" id="GO:0009103">
    <property type="term" value="P:lipopolysaccharide biosynthetic process"/>
    <property type="evidence" value="ECO:0007669"/>
    <property type="project" value="TreeGrafter"/>
</dbReference>
<evidence type="ECO:0000313" key="8">
    <source>
        <dbReference type="EMBL" id="CAB4344367.1"/>
    </source>
</evidence>
<evidence type="ECO:0000256" key="2">
    <source>
        <dbReference type="ARBA" id="ARBA00022475"/>
    </source>
</evidence>
<proteinExistence type="predicted"/>
<evidence type="ECO:0000256" key="4">
    <source>
        <dbReference type="ARBA" id="ARBA00022692"/>
    </source>
</evidence>
<feature type="transmembrane region" description="Helical" evidence="7">
    <location>
        <begin position="240"/>
        <end position="261"/>
    </location>
</feature>
<dbReference type="GO" id="GO:0071555">
    <property type="term" value="P:cell wall organization"/>
    <property type="evidence" value="ECO:0007669"/>
    <property type="project" value="TreeGrafter"/>
</dbReference>
<evidence type="ECO:0000256" key="5">
    <source>
        <dbReference type="ARBA" id="ARBA00022989"/>
    </source>
</evidence>
<feature type="transmembrane region" description="Helical" evidence="7">
    <location>
        <begin position="109"/>
        <end position="130"/>
    </location>
</feature>
<reference evidence="8" key="1">
    <citation type="submission" date="2020-05" db="EMBL/GenBank/DDBJ databases">
        <authorList>
            <person name="Chiriac C."/>
            <person name="Salcher M."/>
            <person name="Ghai R."/>
            <person name="Kavagutti S V."/>
        </authorList>
    </citation>
    <scope>NUCLEOTIDE SEQUENCE</scope>
</reference>
<dbReference type="InterPro" id="IPR018480">
    <property type="entry name" value="PNAcMuramoyl-5peptid_Trfase_CS"/>
</dbReference>
<evidence type="ECO:0000256" key="3">
    <source>
        <dbReference type="ARBA" id="ARBA00022679"/>
    </source>
</evidence>
<feature type="transmembrane region" description="Helical" evidence="7">
    <location>
        <begin position="79"/>
        <end position="97"/>
    </location>
</feature>
<evidence type="ECO:0000256" key="7">
    <source>
        <dbReference type="SAM" id="Phobius"/>
    </source>
</evidence>
<dbReference type="GO" id="GO:0016780">
    <property type="term" value="F:phosphotransferase activity, for other substituted phosphate groups"/>
    <property type="evidence" value="ECO:0007669"/>
    <property type="project" value="InterPro"/>
</dbReference>
<comment type="subcellular location">
    <subcellularLocation>
        <location evidence="1">Cell membrane</location>
        <topology evidence="1">Multi-pass membrane protein</topology>
    </subcellularLocation>
</comment>
<dbReference type="PANTHER" id="PTHR22926">
    <property type="entry name" value="PHOSPHO-N-ACETYLMURAMOYL-PENTAPEPTIDE-TRANSFERASE"/>
    <property type="match status" value="1"/>
</dbReference>